<accession>A0ABR3R8E6</accession>
<feature type="region of interest" description="Disordered" evidence="1">
    <location>
        <begin position="435"/>
        <end position="474"/>
    </location>
</feature>
<dbReference type="InterPro" id="IPR036770">
    <property type="entry name" value="Ankyrin_rpt-contain_sf"/>
</dbReference>
<protein>
    <recommendedName>
        <fullName evidence="4">Ankyrin repeat domain-containing protein</fullName>
    </recommendedName>
</protein>
<proteinExistence type="predicted"/>
<dbReference type="EMBL" id="JAKJXO020000009">
    <property type="protein sequence ID" value="KAL1600543.1"/>
    <property type="molecule type" value="Genomic_DNA"/>
</dbReference>
<organism evidence="2 3">
    <name type="scientific">Paraconiothyrium brasiliense</name>
    <dbReference type="NCBI Taxonomy" id="300254"/>
    <lineage>
        <taxon>Eukaryota</taxon>
        <taxon>Fungi</taxon>
        <taxon>Dikarya</taxon>
        <taxon>Ascomycota</taxon>
        <taxon>Pezizomycotina</taxon>
        <taxon>Dothideomycetes</taxon>
        <taxon>Pleosporomycetidae</taxon>
        <taxon>Pleosporales</taxon>
        <taxon>Massarineae</taxon>
        <taxon>Didymosphaeriaceae</taxon>
        <taxon>Paraconiothyrium</taxon>
    </lineage>
</organism>
<gene>
    <name evidence="2" type="ORF">SLS60_006929</name>
</gene>
<evidence type="ECO:0000313" key="2">
    <source>
        <dbReference type="EMBL" id="KAL1600543.1"/>
    </source>
</evidence>
<dbReference type="Proteomes" id="UP001521785">
    <property type="component" value="Unassembled WGS sequence"/>
</dbReference>
<comment type="caution">
    <text evidence="2">The sequence shown here is derived from an EMBL/GenBank/DDBJ whole genome shotgun (WGS) entry which is preliminary data.</text>
</comment>
<dbReference type="Gene3D" id="1.25.40.20">
    <property type="entry name" value="Ankyrin repeat-containing domain"/>
    <property type="match status" value="1"/>
</dbReference>
<dbReference type="SUPFAM" id="SSF48403">
    <property type="entry name" value="Ankyrin repeat"/>
    <property type="match status" value="1"/>
</dbReference>
<evidence type="ECO:0008006" key="4">
    <source>
        <dbReference type="Google" id="ProtNLM"/>
    </source>
</evidence>
<evidence type="ECO:0000313" key="3">
    <source>
        <dbReference type="Proteomes" id="UP001521785"/>
    </source>
</evidence>
<keyword evidence="3" id="KW-1185">Reference proteome</keyword>
<reference evidence="2 3" key="1">
    <citation type="submission" date="2024-02" db="EMBL/GenBank/DDBJ databases">
        <title>De novo assembly and annotation of 12 fungi associated with fruit tree decline syndrome in Ontario, Canada.</title>
        <authorList>
            <person name="Sulman M."/>
            <person name="Ellouze W."/>
            <person name="Ilyukhin E."/>
        </authorList>
    </citation>
    <scope>NUCLEOTIDE SEQUENCE [LARGE SCALE GENOMIC DNA]</scope>
    <source>
        <strain evidence="2 3">M42-189</strain>
    </source>
</reference>
<name>A0ABR3R8E6_9PLEO</name>
<evidence type="ECO:0000256" key="1">
    <source>
        <dbReference type="SAM" id="MobiDB-lite"/>
    </source>
</evidence>
<sequence length="474" mass="53460">MKLLDLPPEMFQRIVHVLVQQTEPQGAWKLRGVCRTFAAEIEYDIFAMQTQDAFASDPSRLFMRKHLWRYLFYRTKSILDADATVPDIINATISYLQGYGSEGSNQTSDQLREALCKAVGHTVSMQHLGFKLGDWSPYEMYETHTILPSWHLKLPGDSELMLPHCKLAMAAATGNMALSKDVLSGKPRVNPFEITIFGNAVTNSFEFDHPAIFDAIAAHVEELAQQSGRYLGSYTFRWEDNLKEAMRTASISWIRRIIEFVGKPFFMYSSGSFQTLLHRAIIRCNSQTAITFLDATNTTTTRLRLDAYVFKYACKHHSTDVVMRLLNISYHGANSLWRNSSPLTIAVNFGTADTVTAILDAGAVVDGIASRLYDEGSKYRTKVVPIEEAMKRGNRDIIQILLSRGAKVEGLEVANRKKAVYNLLRDAKMKETGKHVPTYSEKYSKVKQQDPAPVHRFQRSPAPTPARQGSDLNM</sequence>